<name>A0ABP8JCU4_9ACTN</name>
<dbReference type="NCBIfam" id="NF005926">
    <property type="entry name" value="PRK07940.1"/>
    <property type="match status" value="1"/>
</dbReference>
<dbReference type="InterPro" id="IPR004622">
    <property type="entry name" value="DNA_pol_HolB"/>
</dbReference>
<protein>
    <submittedName>
        <fullName evidence="2">DNA polymerase III subunit delta</fullName>
    </submittedName>
</protein>
<dbReference type="SUPFAM" id="SSF52540">
    <property type="entry name" value="P-loop containing nucleoside triphosphate hydrolases"/>
    <property type="match status" value="1"/>
</dbReference>
<gene>
    <name evidence="2" type="ORF">GCM10023147_14680</name>
</gene>
<dbReference type="Gene3D" id="3.40.50.300">
    <property type="entry name" value="P-loop containing nucleotide triphosphate hydrolases"/>
    <property type="match status" value="1"/>
</dbReference>
<dbReference type="InterPro" id="IPR003593">
    <property type="entry name" value="AAA+_ATPase"/>
</dbReference>
<dbReference type="Proteomes" id="UP001500635">
    <property type="component" value="Unassembled WGS sequence"/>
</dbReference>
<sequence length="409" mass="42743">MVGVSGVFERLVGQEPVVDVLRAAAAAARDVAASSGTVADLSGSAMTHAWLFTGPPGSGRSIAARALAAALQCEDPAEPGCGRCRACTTVLAGTHADVRAIAPDGLSIAVKRMREVVADASRRPSVGKWQVVLIEDADRLTEQAGNALLKMVEEPPDQTIVLLCAPTVDPEDISVTLKSRCRHVPLVTPSATSIAEVLQRDGIDAERAEWAAGVSGGHVGRAKRLATDPHAQAQRKQALSVARAAMSDGVYGTVEQLLRDAEAAAKELNAGLNERETEELRTALGAGGTGRGTAGAMRGSAGQLKDLEKRQKARGTRAVRDTLDRALIDLAALLRDALVQSTGAAVTLMHPDEAEQTRKLAAYATPEGLLTCVEAVLECREAIDLNVKPVVALDAMAAGVSTALRTQRR</sequence>
<keyword evidence="3" id="KW-1185">Reference proteome</keyword>
<evidence type="ECO:0000313" key="3">
    <source>
        <dbReference type="Proteomes" id="UP001500635"/>
    </source>
</evidence>
<proteinExistence type="predicted"/>
<feature type="domain" description="AAA+ ATPase" evidence="1">
    <location>
        <begin position="46"/>
        <end position="190"/>
    </location>
</feature>
<dbReference type="InterPro" id="IPR050238">
    <property type="entry name" value="DNA_Rep/Repair_Clamp_Loader"/>
</dbReference>
<dbReference type="NCBIfam" id="TIGR00678">
    <property type="entry name" value="holB"/>
    <property type="match status" value="1"/>
</dbReference>
<comment type="caution">
    <text evidence="2">The sequence shown here is derived from an EMBL/GenBank/DDBJ whole genome shotgun (WGS) entry which is preliminary data.</text>
</comment>
<dbReference type="SMART" id="SM00382">
    <property type="entry name" value="AAA"/>
    <property type="match status" value="1"/>
</dbReference>
<dbReference type="InterPro" id="IPR027417">
    <property type="entry name" value="P-loop_NTPase"/>
</dbReference>
<evidence type="ECO:0000259" key="1">
    <source>
        <dbReference type="SMART" id="SM00382"/>
    </source>
</evidence>
<dbReference type="PANTHER" id="PTHR11669">
    <property type="entry name" value="REPLICATION FACTOR C / DNA POLYMERASE III GAMMA-TAU SUBUNIT"/>
    <property type="match status" value="1"/>
</dbReference>
<accession>A0ABP8JCU4</accession>
<dbReference type="EMBL" id="BAABFR010000016">
    <property type="protein sequence ID" value="GAA4388770.1"/>
    <property type="molecule type" value="Genomic_DNA"/>
</dbReference>
<dbReference type="PANTHER" id="PTHR11669:SF8">
    <property type="entry name" value="DNA POLYMERASE III SUBUNIT DELTA"/>
    <property type="match status" value="1"/>
</dbReference>
<evidence type="ECO:0000313" key="2">
    <source>
        <dbReference type="EMBL" id="GAA4388770.1"/>
    </source>
</evidence>
<reference evidence="3" key="1">
    <citation type="journal article" date="2019" name="Int. J. Syst. Evol. Microbiol.">
        <title>The Global Catalogue of Microorganisms (GCM) 10K type strain sequencing project: providing services to taxonomists for standard genome sequencing and annotation.</title>
        <authorList>
            <consortium name="The Broad Institute Genomics Platform"/>
            <consortium name="The Broad Institute Genome Sequencing Center for Infectious Disease"/>
            <person name="Wu L."/>
            <person name="Ma J."/>
        </authorList>
    </citation>
    <scope>NUCLEOTIDE SEQUENCE [LARGE SCALE GENOMIC DNA]</scope>
    <source>
        <strain evidence="3">JCM 17688</strain>
    </source>
</reference>
<organism evidence="2 3">
    <name type="scientific">Tsukamurella soli</name>
    <dbReference type="NCBI Taxonomy" id="644556"/>
    <lineage>
        <taxon>Bacteria</taxon>
        <taxon>Bacillati</taxon>
        <taxon>Actinomycetota</taxon>
        <taxon>Actinomycetes</taxon>
        <taxon>Mycobacteriales</taxon>
        <taxon>Tsukamurellaceae</taxon>
        <taxon>Tsukamurella</taxon>
    </lineage>
</organism>
<dbReference type="Pfam" id="PF13177">
    <property type="entry name" value="DNA_pol3_delta2"/>
    <property type="match status" value="1"/>
</dbReference>